<feature type="compositionally biased region" description="Polar residues" evidence="1">
    <location>
        <begin position="133"/>
        <end position="143"/>
    </location>
</feature>
<evidence type="ECO:0000313" key="2">
    <source>
        <dbReference type="EMBL" id="POE21339.1"/>
    </source>
</evidence>
<protein>
    <submittedName>
        <fullName evidence="2">DNA primase</fullName>
    </submittedName>
</protein>
<gene>
    <name evidence="2" type="ORF">BV926_23140</name>
</gene>
<organism evidence="2 3">
    <name type="scientific">Pectobacterium odoriferum</name>
    <dbReference type="NCBI Taxonomy" id="78398"/>
    <lineage>
        <taxon>Bacteria</taxon>
        <taxon>Pseudomonadati</taxon>
        <taxon>Pseudomonadota</taxon>
        <taxon>Gammaproteobacteria</taxon>
        <taxon>Enterobacterales</taxon>
        <taxon>Pectobacteriaceae</taxon>
        <taxon>Pectobacterium</taxon>
    </lineage>
</organism>
<sequence length="192" mass="20947">IEYIEVERSDIVLANKLAHEILGRTLDEMPPQTRKLLMLIQSWIADGGKPKAELHFTRKQLRDAVQWGDTQLKIHLARLVELEYLLLHKRGLTFCYELLFDGDTQADNAHLCGLIDVPEASAETVKITENGQYDSAQSGISENRSASGRGAVGGRSDKAIAVKVSAGKGSAPSGRVNGKSTVPAKPDKRITS</sequence>
<feature type="region of interest" description="Disordered" evidence="1">
    <location>
        <begin position="133"/>
        <end position="192"/>
    </location>
</feature>
<evidence type="ECO:0000256" key="1">
    <source>
        <dbReference type="SAM" id="MobiDB-lite"/>
    </source>
</evidence>
<comment type="caution">
    <text evidence="2">The sequence shown here is derived from an EMBL/GenBank/DDBJ whole genome shotgun (WGS) entry which is preliminary data.</text>
</comment>
<proteinExistence type="predicted"/>
<accession>A0ABD6VI81</accession>
<name>A0ABD6VI81_9GAMM</name>
<dbReference type="EMBL" id="MTAO01000052">
    <property type="protein sequence ID" value="POE21339.1"/>
    <property type="molecule type" value="Genomic_DNA"/>
</dbReference>
<evidence type="ECO:0000313" key="3">
    <source>
        <dbReference type="Proteomes" id="UP000237274"/>
    </source>
</evidence>
<feature type="non-terminal residue" evidence="2">
    <location>
        <position position="1"/>
    </location>
</feature>
<dbReference type="Proteomes" id="UP000237274">
    <property type="component" value="Unassembled WGS sequence"/>
</dbReference>
<dbReference type="AlphaFoldDB" id="A0ABD6VI81"/>
<reference evidence="2 3" key="1">
    <citation type="submission" date="2017-01" db="EMBL/GenBank/DDBJ databases">
        <title>Comparative Genomics of 38 Pectobacterium strains comprising three species revealed the characteristics of Pectobacterium carotovorum.</title>
        <authorList>
            <person name="Xie H."/>
            <person name="Ma Y."/>
            <person name="Li X."/>
        </authorList>
    </citation>
    <scope>NUCLEOTIDE SEQUENCE [LARGE SCALE GENOMIC DNA]</scope>
    <source>
        <strain evidence="2 3">Q142</strain>
    </source>
</reference>